<evidence type="ECO:0000256" key="6">
    <source>
        <dbReference type="ARBA" id="ARBA00022840"/>
    </source>
</evidence>
<dbReference type="InterPro" id="IPR014729">
    <property type="entry name" value="Rossmann-like_a/b/a_fold"/>
</dbReference>
<name>A0A840TQH8_9BACT</name>
<dbReference type="PANTHER" id="PTHR43033">
    <property type="entry name" value="TRNA(ILE)-LYSIDINE SYNTHASE-RELATED"/>
    <property type="match status" value="1"/>
</dbReference>
<dbReference type="NCBIfam" id="TIGR02433">
    <property type="entry name" value="lysidine_TilS_C"/>
    <property type="match status" value="1"/>
</dbReference>
<dbReference type="PANTHER" id="PTHR43033:SF1">
    <property type="entry name" value="TRNA(ILE)-LYSIDINE SYNTHASE-RELATED"/>
    <property type="match status" value="1"/>
</dbReference>
<keyword evidence="3 8" id="KW-0436">Ligase</keyword>
<evidence type="ECO:0000256" key="7">
    <source>
        <dbReference type="ARBA" id="ARBA00048539"/>
    </source>
</evidence>
<dbReference type="GO" id="GO:0006400">
    <property type="term" value="P:tRNA modification"/>
    <property type="evidence" value="ECO:0007669"/>
    <property type="project" value="UniProtKB-UniRule"/>
</dbReference>
<dbReference type="InterPro" id="IPR011063">
    <property type="entry name" value="TilS/TtcA_N"/>
</dbReference>
<dbReference type="Pfam" id="PF01171">
    <property type="entry name" value="ATP_bind_3"/>
    <property type="match status" value="1"/>
</dbReference>
<gene>
    <name evidence="8" type="primary">tilS</name>
    <name evidence="10" type="ORF">HNQ92_002110</name>
</gene>
<dbReference type="GO" id="GO:0005524">
    <property type="term" value="F:ATP binding"/>
    <property type="evidence" value="ECO:0007669"/>
    <property type="project" value="UniProtKB-UniRule"/>
</dbReference>
<sequence length="450" mass="50238">MLQPGMLDAFLTFINENQLPLSGTKTLLAVSGGVDSVVLVDLFQQAGFRFGIAHGNFGLRGAESDGDEQLVRQLAERLKVPFHGTQFATQQKADAERISIQMAARELRYAWFEEVRQQHAYDYLATAHHANDNLETALLNLSRGTGLAGFRGIAVQKGPLIRPLLFASKEQILDYARARQLPWREDSSNASTYYRRNLIRQEVIPILKQINPSLESTHRLTTSRLAAADALLAEYLRPWQAQALRHQQSTTYISIAMLESNSEPAYRLAWLLEPYGFTYQQALWIAAALSGQSGKRFVSPTHVLTKDRTELIVVPRTEPPPATEVVLEQPEGTLSTPWGRVQLRTLPATAFFHSGAAPTTAFFDADALVFPLKIRPWQTGDSFEPFGMAGKRKKVSDLLINAKVPLPEKEKIKVLLDATGRIAWVLGLRTDHRFRVTPHSRAILSISVHA</sequence>
<evidence type="ECO:0000313" key="11">
    <source>
        <dbReference type="Proteomes" id="UP000557307"/>
    </source>
</evidence>
<evidence type="ECO:0000313" key="10">
    <source>
        <dbReference type="EMBL" id="MBB5283967.1"/>
    </source>
</evidence>
<dbReference type="GO" id="GO:0032267">
    <property type="term" value="F:tRNA(Ile)-lysidine synthase activity"/>
    <property type="evidence" value="ECO:0007669"/>
    <property type="project" value="UniProtKB-EC"/>
</dbReference>
<evidence type="ECO:0000256" key="1">
    <source>
        <dbReference type="ARBA" id="ARBA00004496"/>
    </source>
</evidence>
<dbReference type="SUPFAM" id="SSF52402">
    <property type="entry name" value="Adenine nucleotide alpha hydrolases-like"/>
    <property type="match status" value="1"/>
</dbReference>
<evidence type="ECO:0000256" key="8">
    <source>
        <dbReference type="HAMAP-Rule" id="MF_01161"/>
    </source>
</evidence>
<dbReference type="SUPFAM" id="SSF56037">
    <property type="entry name" value="PheT/TilS domain"/>
    <property type="match status" value="1"/>
</dbReference>
<evidence type="ECO:0000256" key="3">
    <source>
        <dbReference type="ARBA" id="ARBA00022598"/>
    </source>
</evidence>
<comment type="caution">
    <text evidence="10">The sequence shown here is derived from an EMBL/GenBank/DDBJ whole genome shotgun (WGS) entry which is preliminary data.</text>
</comment>
<comment type="domain">
    <text evidence="8">The N-terminal region contains the highly conserved SGGXDS motif, predicted to be a P-loop motif involved in ATP binding.</text>
</comment>
<dbReference type="AlphaFoldDB" id="A0A840TQH8"/>
<keyword evidence="6 8" id="KW-0067">ATP-binding</keyword>
<comment type="similarity">
    <text evidence="8">Belongs to the tRNA(Ile)-lysidine synthase family.</text>
</comment>
<dbReference type="CDD" id="cd01992">
    <property type="entry name" value="TilS_N"/>
    <property type="match status" value="1"/>
</dbReference>
<proteinExistence type="inferred from homology"/>
<evidence type="ECO:0000256" key="2">
    <source>
        <dbReference type="ARBA" id="ARBA00022490"/>
    </source>
</evidence>
<keyword evidence="2 8" id="KW-0963">Cytoplasm</keyword>
<comment type="catalytic activity">
    <reaction evidence="7 8">
        <text>cytidine(34) in tRNA(Ile2) + L-lysine + ATP = lysidine(34) in tRNA(Ile2) + AMP + diphosphate + H(+)</text>
        <dbReference type="Rhea" id="RHEA:43744"/>
        <dbReference type="Rhea" id="RHEA-COMP:10625"/>
        <dbReference type="Rhea" id="RHEA-COMP:10670"/>
        <dbReference type="ChEBI" id="CHEBI:15378"/>
        <dbReference type="ChEBI" id="CHEBI:30616"/>
        <dbReference type="ChEBI" id="CHEBI:32551"/>
        <dbReference type="ChEBI" id="CHEBI:33019"/>
        <dbReference type="ChEBI" id="CHEBI:82748"/>
        <dbReference type="ChEBI" id="CHEBI:83665"/>
        <dbReference type="ChEBI" id="CHEBI:456215"/>
        <dbReference type="EC" id="6.3.4.19"/>
    </reaction>
</comment>
<keyword evidence="5 8" id="KW-0547">Nucleotide-binding</keyword>
<comment type="subcellular location">
    <subcellularLocation>
        <location evidence="1 8">Cytoplasm</location>
    </subcellularLocation>
</comment>
<evidence type="ECO:0000259" key="9">
    <source>
        <dbReference type="SMART" id="SM00977"/>
    </source>
</evidence>
<dbReference type="Pfam" id="PF11734">
    <property type="entry name" value="TilS_C"/>
    <property type="match status" value="1"/>
</dbReference>
<dbReference type="RefSeq" id="WP_184173894.1">
    <property type="nucleotide sequence ID" value="NZ_JACHGF010000003.1"/>
</dbReference>
<comment type="function">
    <text evidence="8">Ligates lysine onto the cytidine present at position 34 of the AUA codon-specific tRNA(Ile) that contains the anticodon CAU, in an ATP-dependent manner. Cytidine is converted to lysidine, thus changing the amino acid specificity of the tRNA from methionine to isoleucine.</text>
</comment>
<feature type="domain" description="Lysidine-tRNA(Ile) synthetase C-terminal" evidence="9">
    <location>
        <begin position="372"/>
        <end position="446"/>
    </location>
</feature>
<keyword evidence="11" id="KW-1185">Reference proteome</keyword>
<dbReference type="GO" id="GO:0005737">
    <property type="term" value="C:cytoplasm"/>
    <property type="evidence" value="ECO:0007669"/>
    <property type="project" value="UniProtKB-SubCell"/>
</dbReference>
<dbReference type="EC" id="6.3.4.19" evidence="8"/>
<dbReference type="EMBL" id="JACHGF010000003">
    <property type="protein sequence ID" value="MBB5283967.1"/>
    <property type="molecule type" value="Genomic_DNA"/>
</dbReference>
<dbReference type="InterPro" id="IPR012795">
    <property type="entry name" value="tRNA_Ile_lys_synt_N"/>
</dbReference>
<keyword evidence="4 8" id="KW-0819">tRNA processing</keyword>
<accession>A0A840TQH8</accession>
<protein>
    <recommendedName>
        <fullName evidence="8">tRNA(Ile)-lysidine synthase</fullName>
        <ecNumber evidence="8">6.3.4.19</ecNumber>
    </recommendedName>
    <alternativeName>
        <fullName evidence="8">tRNA(Ile)-2-lysyl-cytidine synthase</fullName>
    </alternativeName>
    <alternativeName>
        <fullName evidence="8">tRNA(Ile)-lysidine synthetase</fullName>
    </alternativeName>
</protein>
<evidence type="ECO:0000256" key="4">
    <source>
        <dbReference type="ARBA" id="ARBA00022694"/>
    </source>
</evidence>
<dbReference type="Gene3D" id="3.40.50.620">
    <property type="entry name" value="HUPs"/>
    <property type="match status" value="1"/>
</dbReference>
<dbReference type="Proteomes" id="UP000557307">
    <property type="component" value="Unassembled WGS sequence"/>
</dbReference>
<dbReference type="NCBIfam" id="TIGR02432">
    <property type="entry name" value="lysidine_TilS_N"/>
    <property type="match status" value="1"/>
</dbReference>
<organism evidence="10 11">
    <name type="scientific">Rhabdobacter roseus</name>
    <dbReference type="NCBI Taxonomy" id="1655419"/>
    <lineage>
        <taxon>Bacteria</taxon>
        <taxon>Pseudomonadati</taxon>
        <taxon>Bacteroidota</taxon>
        <taxon>Cytophagia</taxon>
        <taxon>Cytophagales</taxon>
        <taxon>Cytophagaceae</taxon>
        <taxon>Rhabdobacter</taxon>
    </lineage>
</organism>
<dbReference type="InterPro" id="IPR012796">
    <property type="entry name" value="Lysidine-tRNA-synth_C"/>
</dbReference>
<feature type="binding site" evidence="8">
    <location>
        <begin position="31"/>
        <end position="36"/>
    </location>
    <ligand>
        <name>ATP</name>
        <dbReference type="ChEBI" id="CHEBI:30616"/>
    </ligand>
</feature>
<dbReference type="HAMAP" id="MF_01161">
    <property type="entry name" value="tRNA_Ile_lys_synt"/>
    <property type="match status" value="1"/>
</dbReference>
<reference evidence="10 11" key="1">
    <citation type="submission" date="2020-08" db="EMBL/GenBank/DDBJ databases">
        <title>Genomic Encyclopedia of Type Strains, Phase IV (KMG-IV): sequencing the most valuable type-strain genomes for metagenomic binning, comparative biology and taxonomic classification.</title>
        <authorList>
            <person name="Goeker M."/>
        </authorList>
    </citation>
    <scope>NUCLEOTIDE SEQUENCE [LARGE SCALE GENOMIC DNA]</scope>
    <source>
        <strain evidence="10 11">DSM 105074</strain>
    </source>
</reference>
<evidence type="ECO:0000256" key="5">
    <source>
        <dbReference type="ARBA" id="ARBA00022741"/>
    </source>
</evidence>
<dbReference type="SMART" id="SM00977">
    <property type="entry name" value="TilS_C"/>
    <property type="match status" value="1"/>
</dbReference>
<dbReference type="InterPro" id="IPR012094">
    <property type="entry name" value="tRNA_Ile_lys_synt"/>
</dbReference>